<organism evidence="1 2">
    <name type="scientific">Brevundimonas faecalis</name>
    <dbReference type="NCBI Taxonomy" id="947378"/>
    <lineage>
        <taxon>Bacteria</taxon>
        <taxon>Pseudomonadati</taxon>
        <taxon>Pseudomonadota</taxon>
        <taxon>Alphaproteobacteria</taxon>
        <taxon>Caulobacterales</taxon>
        <taxon>Caulobacteraceae</taxon>
        <taxon>Brevundimonas</taxon>
    </lineage>
</organism>
<comment type="caution">
    <text evidence="1">The sequence shown here is derived from an EMBL/GenBank/DDBJ whole genome shotgun (WGS) entry which is preliminary data.</text>
</comment>
<accession>A0ABV2R7W5</accession>
<gene>
    <name evidence="1" type="ORF">ABIE19_000590</name>
</gene>
<dbReference type="EMBL" id="JBEPTF010000001">
    <property type="protein sequence ID" value="MET4682681.1"/>
    <property type="molecule type" value="Genomic_DNA"/>
</dbReference>
<keyword evidence="2" id="KW-1185">Reference proteome</keyword>
<evidence type="ECO:0000313" key="2">
    <source>
        <dbReference type="Proteomes" id="UP001549313"/>
    </source>
</evidence>
<proteinExistence type="predicted"/>
<protein>
    <recommendedName>
        <fullName evidence="3">AbrB/MazE/SpoVT family DNA-binding domain-containing protein</fullName>
    </recommendedName>
</protein>
<reference evidence="1 2" key="1">
    <citation type="submission" date="2024-06" db="EMBL/GenBank/DDBJ databases">
        <title>Sorghum-associated microbial communities from plants grown in Nebraska, USA.</title>
        <authorList>
            <person name="Schachtman D."/>
        </authorList>
    </citation>
    <scope>NUCLEOTIDE SEQUENCE [LARGE SCALE GENOMIC DNA]</scope>
    <source>
        <strain evidence="1 2">2814</strain>
    </source>
</reference>
<sequence>MSTMLQRKPIIERAFELAASGQFRIPSDVRKTLFKEGYTQSDVFTLEGRATWAQLRKLCLESRHAPPPKSEIGQLEHVLSDGVLATP</sequence>
<dbReference type="Proteomes" id="UP001549313">
    <property type="component" value="Unassembled WGS sequence"/>
</dbReference>
<name>A0ABV2R7W5_9CAUL</name>
<evidence type="ECO:0000313" key="1">
    <source>
        <dbReference type="EMBL" id="MET4682681.1"/>
    </source>
</evidence>
<dbReference type="RefSeq" id="WP_354087626.1">
    <property type="nucleotide sequence ID" value="NZ_JBEPTF010000001.1"/>
</dbReference>
<evidence type="ECO:0008006" key="3">
    <source>
        <dbReference type="Google" id="ProtNLM"/>
    </source>
</evidence>